<dbReference type="InterPro" id="IPR036291">
    <property type="entry name" value="NAD(P)-bd_dom_sf"/>
</dbReference>
<accession>A0A6J5WYX3</accession>
<dbReference type="InterPro" id="IPR020843">
    <property type="entry name" value="ER"/>
</dbReference>
<dbReference type="PANTHER" id="PTHR44573">
    <property type="entry name" value="NADPH-DEPENDENT ALKENAL/ONE OXIDOREDUCTASE, CHLOROPLASTIC"/>
    <property type="match status" value="1"/>
</dbReference>
<dbReference type="Proteomes" id="UP000507245">
    <property type="component" value="Unassembled WGS sequence"/>
</dbReference>
<evidence type="ECO:0000256" key="2">
    <source>
        <dbReference type="ARBA" id="ARBA00023002"/>
    </source>
</evidence>
<evidence type="ECO:0000256" key="3">
    <source>
        <dbReference type="ARBA" id="ARBA00023027"/>
    </source>
</evidence>
<dbReference type="OrthoDB" id="1724844at2759"/>
<dbReference type="GO" id="GO:0008270">
    <property type="term" value="F:zinc ion binding"/>
    <property type="evidence" value="ECO:0007669"/>
    <property type="project" value="InterPro"/>
</dbReference>
<feature type="domain" description="Enoyl reductase (ER)" evidence="4">
    <location>
        <begin position="419"/>
        <end position="709"/>
    </location>
</feature>
<evidence type="ECO:0000313" key="5">
    <source>
        <dbReference type="EMBL" id="CAB4305583.1"/>
    </source>
</evidence>
<keyword evidence="6" id="KW-1185">Reference proteome</keyword>
<keyword evidence="2" id="KW-0560">Oxidoreductase</keyword>
<dbReference type="SUPFAM" id="SSF50129">
    <property type="entry name" value="GroES-like"/>
    <property type="match status" value="3"/>
</dbReference>
<evidence type="ECO:0000313" key="6">
    <source>
        <dbReference type="Proteomes" id="UP000507245"/>
    </source>
</evidence>
<organism evidence="5 6">
    <name type="scientific">Prunus armeniaca</name>
    <name type="common">Apricot</name>
    <name type="synonym">Armeniaca vulgaris</name>
    <dbReference type="NCBI Taxonomy" id="36596"/>
    <lineage>
        <taxon>Eukaryota</taxon>
        <taxon>Viridiplantae</taxon>
        <taxon>Streptophyta</taxon>
        <taxon>Embryophyta</taxon>
        <taxon>Tracheophyta</taxon>
        <taxon>Spermatophyta</taxon>
        <taxon>Magnoliopsida</taxon>
        <taxon>eudicotyledons</taxon>
        <taxon>Gunneridae</taxon>
        <taxon>Pentapetalae</taxon>
        <taxon>rosids</taxon>
        <taxon>fabids</taxon>
        <taxon>Rosales</taxon>
        <taxon>Rosaceae</taxon>
        <taxon>Amygdaloideae</taxon>
        <taxon>Amygdaleae</taxon>
        <taxon>Prunus</taxon>
    </lineage>
</organism>
<dbReference type="SMART" id="SM00829">
    <property type="entry name" value="PKS_ER"/>
    <property type="match status" value="1"/>
</dbReference>
<dbReference type="CDD" id="cd05289">
    <property type="entry name" value="MDR_like_2"/>
    <property type="match status" value="2"/>
</dbReference>
<dbReference type="EMBL" id="CAEKKB010000003">
    <property type="protein sequence ID" value="CAB4305583.1"/>
    <property type="molecule type" value="Genomic_DNA"/>
</dbReference>
<dbReference type="Pfam" id="PF08240">
    <property type="entry name" value="ADH_N"/>
    <property type="match status" value="3"/>
</dbReference>
<dbReference type="InterPro" id="IPR013154">
    <property type="entry name" value="ADH-like_N"/>
</dbReference>
<reference evidence="6" key="1">
    <citation type="journal article" date="2020" name="Genome Biol.">
        <title>Gamete binning: chromosome-level and haplotype-resolved genome assembly enabled by high-throughput single-cell sequencing of gamete genomes.</title>
        <authorList>
            <person name="Campoy J.A."/>
            <person name="Sun H."/>
            <person name="Goel M."/>
            <person name="Jiao W.-B."/>
            <person name="Folz-Donahue K."/>
            <person name="Wang N."/>
            <person name="Rubio M."/>
            <person name="Liu C."/>
            <person name="Kukat C."/>
            <person name="Ruiz D."/>
            <person name="Huettel B."/>
            <person name="Schneeberger K."/>
        </authorList>
    </citation>
    <scope>NUCLEOTIDE SEQUENCE [LARGE SCALE GENOMIC DNA]</scope>
    <source>
        <strain evidence="6">cv. Rojo Pasion</strain>
    </source>
</reference>
<dbReference type="AlphaFoldDB" id="A0A6J5WYX3"/>
<dbReference type="InterPro" id="IPR002364">
    <property type="entry name" value="Quin_OxRdtase/zeta-crystal_CS"/>
</dbReference>
<protein>
    <recommendedName>
        <fullName evidence="4">Enoyl reductase (ER) domain-containing protein</fullName>
    </recommendedName>
</protein>
<dbReference type="GO" id="GO:0016628">
    <property type="term" value="F:oxidoreductase activity, acting on the CH-CH group of donors, NAD or NADP as acceptor"/>
    <property type="evidence" value="ECO:0007669"/>
    <property type="project" value="InterPro"/>
</dbReference>
<dbReference type="InterPro" id="IPR011032">
    <property type="entry name" value="GroES-like_sf"/>
</dbReference>
<gene>
    <name evidence="5" type="ORF">ORAREDHAP_LOCUS23618</name>
</gene>
<keyword evidence="3" id="KW-0520">NAD</keyword>
<dbReference type="Gene3D" id="3.40.50.720">
    <property type="entry name" value="NAD(P)-binding Rossmann-like Domain"/>
    <property type="match status" value="2"/>
</dbReference>
<comment type="similarity">
    <text evidence="1">Belongs to the zinc-containing alcohol dehydrogenase family. Quinone oxidoreductase subfamily.</text>
</comment>
<dbReference type="SUPFAM" id="SSF51735">
    <property type="entry name" value="NAD(P)-binding Rossmann-fold domains"/>
    <property type="match status" value="2"/>
</dbReference>
<proteinExistence type="inferred from homology"/>
<name>A0A6J5WYX3_PRUAR</name>
<dbReference type="PROSITE" id="PS01162">
    <property type="entry name" value="QOR_ZETA_CRYSTAL"/>
    <property type="match status" value="1"/>
</dbReference>
<evidence type="ECO:0000256" key="1">
    <source>
        <dbReference type="ARBA" id="ARBA00010371"/>
    </source>
</evidence>
<evidence type="ECO:0000259" key="4">
    <source>
        <dbReference type="SMART" id="SM00829"/>
    </source>
</evidence>
<dbReference type="InterPro" id="IPR044626">
    <property type="entry name" value="AOR-like"/>
</dbReference>
<dbReference type="Gene3D" id="3.90.180.10">
    <property type="entry name" value="Medium-chain alcohol dehydrogenases, catalytic domain"/>
    <property type="match status" value="3"/>
</dbReference>
<dbReference type="PANTHER" id="PTHR44573:SF3">
    <property type="entry name" value="CYTOSOLIC ALKENAL_ONE OXIDOREDUCTASE"/>
    <property type="match status" value="1"/>
</dbReference>
<sequence>MAAALSDSIPSVNKAWVYSEYGQSADVLKFDPNVAVPEIKEDQVLIKVVAASLNPIDFKRMLGYFKEIDSTPPTVPGYDVAGVVVKVGSQVTKFKVGDEVYGDLNENALANPKKFGSLANFELLNEYPAWVYMEYGKPADMLKLDPNMPPPQVEEDQVLIKVAAAALNPIDHMRLLGYFKDTDSALPTVPGYDVAGVVVKLGSQARKFKAGMKYIGLSMSKAASLPVAIETAYEGLEGAEISAGKSILVLGGAGGVGTHVIQHVFGASRVAATTSTKKLDWLRSLGADLAIDYTKDNFEDLPENFDVVYDAVGQSDRAMKEVKEGGKVVAVVDPITPPAFMFTLTSSGSILDKLNPYLESGKVKAVIDPNGPCPFSKTLEAFAYIEASSRAIGKSSMAAASTDSIPSVNKAWVYSEYGKAADVLKLDPNVPVPEIKEDQVLIKVVAAALNPVDYKRMFGYFKATDSPLPTVPGYDVAGVVVKVGSQVTKFKVGDEVYGDLNDKGLENPTRFGSLAEYTAAAERVLALKPQNLSFVEAASLPLAIETAYEGLERTEFSAGKSILVLGGAGGVGTHVIQLAKHVFGASKVAATASTRKLELLRSLGADLAVDYTKEKYEELPEKFDVVYDTVVKAVKEGGKVVTIVPGRVAAAAFIFILTSTGTILEKLKPYLESGKVKPVLDPTSPYPFSKTVEAFAYLETSRAIGKVVVHPIP</sequence>
<dbReference type="Pfam" id="PF13602">
    <property type="entry name" value="ADH_zinc_N_2"/>
    <property type="match status" value="2"/>
</dbReference>